<dbReference type="Pfam" id="PF14028">
    <property type="entry name" value="Lant_dehydr_C"/>
    <property type="match status" value="1"/>
</dbReference>
<name>A0A852USA5_9ACTN</name>
<evidence type="ECO:0000256" key="1">
    <source>
        <dbReference type="SAM" id="MobiDB-lite"/>
    </source>
</evidence>
<dbReference type="AlphaFoldDB" id="A0A852USA5"/>
<evidence type="ECO:0000313" key="3">
    <source>
        <dbReference type="EMBL" id="NYF40082.1"/>
    </source>
</evidence>
<accession>A0A852USA5</accession>
<sequence>MFDVPEWWFVRLYTGGFAASDVLVSEVLPPLVAEARAHGAFRWFFIRYTDPSGPHLRVRVFGPRETVDRMHRSLARVQRHADAVVAGTGADPGWLAPFPMRRMLGDSGTGLASALYEPEYGKYGGAPGVELAERVFEFSSDLAIWATARFGKIPERAALAVLLLREAVRAMLEGRPGDLGPEPVMPPADRRRLNVSWDRYWHRHLAWWTADLARHAPELQAQLRLHAERDPHRVRSITGELCGDSSVDPWLRRWGQVIDDSLVRAHRMRIGLTPQHLVFHQAHMMMNRLGFLPREEAFLGVIAAGSPAETSSGSSAGSGATGTGTTGSATVSIRRREQ</sequence>
<feature type="region of interest" description="Disordered" evidence="1">
    <location>
        <begin position="308"/>
        <end position="338"/>
    </location>
</feature>
<protein>
    <recommendedName>
        <fullName evidence="2">Thiopeptide-type bacteriocin biosynthesis domain-containing protein</fullName>
    </recommendedName>
</protein>
<comment type="caution">
    <text evidence="3">The sequence shown here is derived from an EMBL/GenBank/DDBJ whole genome shotgun (WGS) entry which is preliminary data.</text>
</comment>
<reference evidence="3 4" key="1">
    <citation type="submission" date="2020-07" db="EMBL/GenBank/DDBJ databases">
        <title>Sequencing the genomes of 1000 actinobacteria strains.</title>
        <authorList>
            <person name="Klenk H.-P."/>
        </authorList>
    </citation>
    <scope>NUCLEOTIDE SEQUENCE [LARGE SCALE GENOMIC DNA]</scope>
    <source>
        <strain evidence="3 4">DSM 45763</strain>
    </source>
</reference>
<dbReference type="EMBL" id="JACCCO010000001">
    <property type="protein sequence ID" value="NYF40082.1"/>
    <property type="molecule type" value="Genomic_DNA"/>
</dbReference>
<feature type="domain" description="Thiopeptide-type bacteriocin biosynthesis" evidence="2">
    <location>
        <begin position="7"/>
        <end position="299"/>
    </location>
</feature>
<feature type="compositionally biased region" description="Low complexity" evidence="1">
    <location>
        <begin position="308"/>
        <end position="318"/>
    </location>
</feature>
<keyword evidence="4" id="KW-1185">Reference proteome</keyword>
<organism evidence="3 4">
    <name type="scientific">Streptosporangium sandarakinum</name>
    <dbReference type="NCBI Taxonomy" id="1260955"/>
    <lineage>
        <taxon>Bacteria</taxon>
        <taxon>Bacillati</taxon>
        <taxon>Actinomycetota</taxon>
        <taxon>Actinomycetes</taxon>
        <taxon>Streptosporangiales</taxon>
        <taxon>Streptosporangiaceae</taxon>
        <taxon>Streptosporangium</taxon>
    </lineage>
</organism>
<evidence type="ECO:0000313" key="4">
    <source>
        <dbReference type="Proteomes" id="UP000576393"/>
    </source>
</evidence>
<evidence type="ECO:0000259" key="2">
    <source>
        <dbReference type="Pfam" id="PF14028"/>
    </source>
</evidence>
<dbReference type="InterPro" id="IPR023809">
    <property type="entry name" value="Thiopep_bacteriocin_synth_dom"/>
</dbReference>
<dbReference type="Proteomes" id="UP000576393">
    <property type="component" value="Unassembled WGS sequence"/>
</dbReference>
<proteinExistence type="predicted"/>
<dbReference type="RefSeq" id="WP_179819639.1">
    <property type="nucleotide sequence ID" value="NZ_JACCCO010000001.1"/>
</dbReference>
<gene>
    <name evidence="3" type="ORF">HDA43_002241</name>
</gene>